<dbReference type="InterPro" id="IPR018376">
    <property type="entry name" value="Enoyl-CoA_hyd/isom_CS"/>
</dbReference>
<comment type="catalytic activity">
    <reaction evidence="3">
        <text>a (3S)-3-hydroxyacyl-CoA = a (2E)-enoyl-CoA + H2O</text>
        <dbReference type="Rhea" id="RHEA:16105"/>
        <dbReference type="ChEBI" id="CHEBI:15377"/>
        <dbReference type="ChEBI" id="CHEBI:57318"/>
        <dbReference type="ChEBI" id="CHEBI:58856"/>
        <dbReference type="EC" id="4.2.1.17"/>
    </reaction>
</comment>
<dbReference type="InterPro" id="IPR001753">
    <property type="entry name" value="Enoyl-CoA_hydra/iso"/>
</dbReference>
<accession>A0A6M6JA82</accession>
<evidence type="ECO:0000256" key="1">
    <source>
        <dbReference type="ARBA" id="ARBA00005254"/>
    </source>
</evidence>
<dbReference type="PANTHER" id="PTHR11941:SF54">
    <property type="entry name" value="ENOYL-COA HYDRATASE, MITOCHONDRIAL"/>
    <property type="match status" value="1"/>
</dbReference>
<dbReference type="Pfam" id="PF00378">
    <property type="entry name" value="ECH_1"/>
    <property type="match status" value="1"/>
</dbReference>
<keyword evidence="7" id="KW-0413">Isomerase</keyword>
<dbReference type="KEGG" id="pbro:HOP40_02075"/>
<evidence type="ECO:0000256" key="6">
    <source>
        <dbReference type="SAM" id="MobiDB-lite"/>
    </source>
</evidence>
<evidence type="ECO:0000256" key="3">
    <source>
        <dbReference type="ARBA" id="ARBA00023709"/>
    </source>
</evidence>
<dbReference type="Gene3D" id="1.10.12.10">
    <property type="entry name" value="Lyase 2-enoyl-coa Hydratase, Chain A, domain 2"/>
    <property type="match status" value="1"/>
</dbReference>
<dbReference type="GO" id="GO:0006635">
    <property type="term" value="P:fatty acid beta-oxidation"/>
    <property type="evidence" value="ECO:0007669"/>
    <property type="project" value="TreeGrafter"/>
</dbReference>
<proteinExistence type="inferred from homology"/>
<comment type="catalytic activity">
    <reaction evidence="4">
        <text>a 4-saturated-(3S)-3-hydroxyacyl-CoA = a (3E)-enoyl-CoA + H2O</text>
        <dbReference type="Rhea" id="RHEA:20724"/>
        <dbReference type="ChEBI" id="CHEBI:15377"/>
        <dbReference type="ChEBI" id="CHEBI:58521"/>
        <dbReference type="ChEBI" id="CHEBI:137480"/>
        <dbReference type="EC" id="4.2.1.17"/>
    </reaction>
</comment>
<comment type="similarity">
    <text evidence="1 5">Belongs to the enoyl-CoA hydratase/isomerase family.</text>
</comment>
<organism evidence="7 8">
    <name type="scientific">Pseudonocardia broussonetiae</name>
    <dbReference type="NCBI Taxonomy" id="2736640"/>
    <lineage>
        <taxon>Bacteria</taxon>
        <taxon>Bacillati</taxon>
        <taxon>Actinomycetota</taxon>
        <taxon>Actinomycetes</taxon>
        <taxon>Pseudonocardiales</taxon>
        <taxon>Pseudonocardiaceae</taxon>
        <taxon>Pseudonocardia</taxon>
    </lineage>
</organism>
<dbReference type="InterPro" id="IPR029045">
    <property type="entry name" value="ClpP/crotonase-like_dom_sf"/>
</dbReference>
<reference evidence="7 8" key="1">
    <citation type="submission" date="2020-05" db="EMBL/GenBank/DDBJ databases">
        <authorList>
            <person name="Mo P."/>
        </authorList>
    </citation>
    <scope>NUCLEOTIDE SEQUENCE [LARGE SCALE GENOMIC DNA]</scope>
    <source>
        <strain evidence="7 8">Gen01</strain>
    </source>
</reference>
<gene>
    <name evidence="7" type="ORF">HOP40_02075</name>
</gene>
<dbReference type="AlphaFoldDB" id="A0A6M6JA82"/>
<dbReference type="CDD" id="cd06558">
    <property type="entry name" value="crotonase-like"/>
    <property type="match status" value="1"/>
</dbReference>
<dbReference type="GO" id="GO:0016853">
    <property type="term" value="F:isomerase activity"/>
    <property type="evidence" value="ECO:0007669"/>
    <property type="project" value="UniProtKB-KW"/>
</dbReference>
<dbReference type="SUPFAM" id="SSF52096">
    <property type="entry name" value="ClpP/crotonase"/>
    <property type="match status" value="1"/>
</dbReference>
<keyword evidence="8" id="KW-1185">Reference proteome</keyword>
<evidence type="ECO:0000256" key="5">
    <source>
        <dbReference type="RuleBase" id="RU003707"/>
    </source>
</evidence>
<evidence type="ECO:0000256" key="4">
    <source>
        <dbReference type="ARBA" id="ARBA00023717"/>
    </source>
</evidence>
<dbReference type="RefSeq" id="WP_172154149.1">
    <property type="nucleotide sequence ID" value="NZ_CP053564.1"/>
</dbReference>
<dbReference type="EMBL" id="CP053564">
    <property type="protein sequence ID" value="QJY44774.1"/>
    <property type="molecule type" value="Genomic_DNA"/>
</dbReference>
<dbReference type="Gene3D" id="3.90.226.10">
    <property type="entry name" value="2-enoyl-CoA Hydratase, Chain A, domain 1"/>
    <property type="match status" value="1"/>
</dbReference>
<name>A0A6M6JA82_9PSEU</name>
<dbReference type="GO" id="GO:0004300">
    <property type="term" value="F:enoyl-CoA hydratase activity"/>
    <property type="evidence" value="ECO:0007669"/>
    <property type="project" value="UniProtKB-EC"/>
</dbReference>
<dbReference type="PANTHER" id="PTHR11941">
    <property type="entry name" value="ENOYL-COA HYDRATASE-RELATED"/>
    <property type="match status" value="1"/>
</dbReference>
<evidence type="ECO:0000313" key="7">
    <source>
        <dbReference type="EMBL" id="QJY44774.1"/>
    </source>
</evidence>
<dbReference type="Proteomes" id="UP000505377">
    <property type="component" value="Chromosome"/>
</dbReference>
<evidence type="ECO:0000256" key="2">
    <source>
        <dbReference type="ARBA" id="ARBA00023239"/>
    </source>
</evidence>
<sequence length="280" mass="28859">MSVRTDRIGLAGPAVNGSGPPFDVPDDAELAVLTLDRPAELNPLDHDAIRALRAALVTLDADPRVRAIALTGAGRAFSAGGDMKKYRSLQRDPVGFPAFLGDLHALLGEIGAAGTPVIALVNGVAVAGGIELLLGCDFAIAAESARIGDAHLPYGQMGGGGSLTLLPRAVGPARARELVFTGRLLPATEALEWGLVSRVVPDADLRAAGIGIARGIAARSPLAVAHAKRTLNAAYWEGTAVTAGLRLERETASRYCLTSNDAQEGLAAFAEKRSPSFTGT</sequence>
<dbReference type="InterPro" id="IPR014748">
    <property type="entry name" value="Enoyl-CoA_hydra_C"/>
</dbReference>
<protein>
    <submittedName>
        <fullName evidence="7">Enoyl-CoA hydratase/isomerase family protein</fullName>
    </submittedName>
</protein>
<dbReference type="PROSITE" id="PS00166">
    <property type="entry name" value="ENOYL_COA_HYDRATASE"/>
    <property type="match status" value="1"/>
</dbReference>
<evidence type="ECO:0000313" key="8">
    <source>
        <dbReference type="Proteomes" id="UP000505377"/>
    </source>
</evidence>
<keyword evidence="2" id="KW-0456">Lyase</keyword>
<feature type="region of interest" description="Disordered" evidence="6">
    <location>
        <begin position="1"/>
        <end position="22"/>
    </location>
</feature>